<organism evidence="3 4">
    <name type="scientific">Cellulosimicrobium funkei</name>
    <dbReference type="NCBI Taxonomy" id="264251"/>
    <lineage>
        <taxon>Bacteria</taxon>
        <taxon>Bacillati</taxon>
        <taxon>Actinomycetota</taxon>
        <taxon>Actinomycetes</taxon>
        <taxon>Micrococcales</taxon>
        <taxon>Promicromonosporaceae</taxon>
        <taxon>Cellulosimicrobium</taxon>
    </lineage>
</organism>
<comment type="caution">
    <text evidence="3">The sequence shown here is derived from an EMBL/GenBank/DDBJ whole genome shotgun (WGS) entry which is preliminary data.</text>
</comment>
<dbReference type="Pfam" id="PF14012">
    <property type="entry name" value="DUF4229"/>
    <property type="match status" value="1"/>
</dbReference>
<evidence type="ECO:0000313" key="4">
    <source>
        <dbReference type="Proteomes" id="UP000035265"/>
    </source>
</evidence>
<evidence type="ECO:0000313" key="3">
    <source>
        <dbReference type="EMBL" id="KLN36258.1"/>
    </source>
</evidence>
<dbReference type="AlphaFoldDB" id="A0A0H2KSY0"/>
<keyword evidence="4" id="KW-1185">Reference proteome</keyword>
<dbReference type="EMBL" id="JNBQ01000002">
    <property type="protein sequence ID" value="KLN36258.1"/>
    <property type="molecule type" value="Genomic_DNA"/>
</dbReference>
<accession>A0A0H2KSY0</accession>
<keyword evidence="2" id="KW-0472">Membrane</keyword>
<dbReference type="InterPro" id="IPR025323">
    <property type="entry name" value="DUF4229"/>
</dbReference>
<gene>
    <name evidence="3" type="ORF">FB00_04475</name>
</gene>
<feature type="transmembrane region" description="Helical" evidence="2">
    <location>
        <begin position="29"/>
        <end position="47"/>
    </location>
</feature>
<evidence type="ECO:0000256" key="2">
    <source>
        <dbReference type="SAM" id="Phobius"/>
    </source>
</evidence>
<dbReference type="RefSeq" id="WP_082140964.1">
    <property type="nucleotide sequence ID" value="NZ_JNBQ01000002.1"/>
</dbReference>
<name>A0A0H2KSY0_9MICO</name>
<feature type="region of interest" description="Disordered" evidence="1">
    <location>
        <begin position="88"/>
        <end position="121"/>
    </location>
</feature>
<keyword evidence="2" id="KW-0812">Transmembrane</keyword>
<reference evidence="3 4" key="1">
    <citation type="submission" date="2014-05" db="EMBL/GenBank/DDBJ databases">
        <title>Cellulosimicrobium funkei U11 genome.</title>
        <authorList>
            <person name="Hu C."/>
            <person name="Gong Y."/>
            <person name="Wan W."/>
            <person name="Jiang M."/>
        </authorList>
    </citation>
    <scope>NUCLEOTIDE SEQUENCE [LARGE SCALE GENOMIC DNA]</scope>
    <source>
        <strain evidence="3 4">U11</strain>
    </source>
</reference>
<keyword evidence="2" id="KW-1133">Transmembrane helix</keyword>
<evidence type="ECO:0008006" key="5">
    <source>
        <dbReference type="Google" id="ProtNLM"/>
    </source>
</evidence>
<dbReference type="PATRIC" id="fig|264251.5.peg.925"/>
<proteinExistence type="predicted"/>
<protein>
    <recommendedName>
        <fullName evidence="5">DUF4229 domain-containing protein</fullName>
    </recommendedName>
</protein>
<dbReference type="Proteomes" id="UP000035265">
    <property type="component" value="Unassembled WGS sequence"/>
</dbReference>
<evidence type="ECO:0000256" key="1">
    <source>
        <dbReference type="SAM" id="MobiDB-lite"/>
    </source>
</evidence>
<sequence length="121" mass="12947">MPVVVYSVLRLLLFAAALGVLWFAGLRGWLLVLVAAVVALMLSYLTLRKPREAASRYLAARAEHRARTGERFSREIEDDAAAEDAALDAAAEDAALDREEKAAAPGTDPAPTERPGASSAR</sequence>